<protein>
    <submittedName>
        <fullName evidence="2">Uncharacterized protein</fullName>
    </submittedName>
</protein>
<organism evidence="2 3">
    <name type="scientific">Ensete ventricosum</name>
    <name type="common">Abyssinian banana</name>
    <name type="synonym">Musa ensete</name>
    <dbReference type="NCBI Taxonomy" id="4639"/>
    <lineage>
        <taxon>Eukaryota</taxon>
        <taxon>Viridiplantae</taxon>
        <taxon>Streptophyta</taxon>
        <taxon>Embryophyta</taxon>
        <taxon>Tracheophyta</taxon>
        <taxon>Spermatophyta</taxon>
        <taxon>Magnoliopsida</taxon>
        <taxon>Liliopsida</taxon>
        <taxon>Zingiberales</taxon>
        <taxon>Musaceae</taxon>
        <taxon>Ensete</taxon>
    </lineage>
</organism>
<gene>
    <name evidence="2" type="ORF">B296_00029682</name>
</gene>
<sequence length="499" mass="54959">MVYSEWLLSSYCSSQETRNGRKPQVFMGRLSVLVAQARKAAVRFRCDDSKWKGSHGHNRGLGASCPLREGPQGCFICFHGHKSASQEESGSSDVVLVQKKTLGLKAEVYNCDKVDVQAVVLTATGVRLVLLLNNEGLLKQKREGVEAESTKPGQGGPSSRRWGEGQYSISAHYSRATSAGWVRKGTKASMPVGPKKGGYQHTLFLQGGYQHTVHDRNRNDKGKLEEKTTWSRVGSQTHVTWALTKVCHGWGRWVITGEDDPGVSRGATSGETQRREVRWRHRPGQSPLVAAWWAGKGPRQMPAARCLRGEQSLSLEASRAQQWGGRGGRCFAGKRSGNCVADFSRGRVRGRYASGKSNSARLFVTGSYYTRPDAMGCEERAGRDESEKKRTATVVRRIWACSKSTSQEESDESDAILVQKKTLVEPSPVEPRLRREMATKRRRRLCGMEGWAVAMAEAATGVGGKQHRHRCCVRSRATAAANDNAVKGDNGEIGVGRWQ</sequence>
<dbReference type="AlphaFoldDB" id="A0A427A8M2"/>
<evidence type="ECO:0000313" key="3">
    <source>
        <dbReference type="Proteomes" id="UP000287651"/>
    </source>
</evidence>
<dbReference type="Proteomes" id="UP000287651">
    <property type="component" value="Unassembled WGS sequence"/>
</dbReference>
<evidence type="ECO:0000313" key="2">
    <source>
        <dbReference type="EMBL" id="RRT72572.1"/>
    </source>
</evidence>
<dbReference type="EMBL" id="AMZH03003362">
    <property type="protein sequence ID" value="RRT72572.1"/>
    <property type="molecule type" value="Genomic_DNA"/>
</dbReference>
<accession>A0A427A8M2</accession>
<evidence type="ECO:0000256" key="1">
    <source>
        <dbReference type="SAM" id="MobiDB-lite"/>
    </source>
</evidence>
<name>A0A427A8M2_ENSVE</name>
<proteinExistence type="predicted"/>
<feature type="region of interest" description="Disordered" evidence="1">
    <location>
        <begin position="143"/>
        <end position="164"/>
    </location>
</feature>
<reference evidence="2 3" key="1">
    <citation type="journal article" date="2014" name="Agronomy (Basel)">
        <title>A Draft Genome Sequence for Ensete ventricosum, the Drought-Tolerant Tree Against Hunger.</title>
        <authorList>
            <person name="Harrison J."/>
            <person name="Moore K.A."/>
            <person name="Paszkiewicz K."/>
            <person name="Jones T."/>
            <person name="Grant M."/>
            <person name="Ambacheew D."/>
            <person name="Muzemil S."/>
            <person name="Studholme D.J."/>
        </authorList>
    </citation>
    <scope>NUCLEOTIDE SEQUENCE [LARGE SCALE GENOMIC DNA]</scope>
</reference>
<comment type="caution">
    <text evidence="2">The sequence shown here is derived from an EMBL/GenBank/DDBJ whole genome shotgun (WGS) entry which is preliminary data.</text>
</comment>